<organism evidence="1 2">
    <name type="scientific">Fodinibius salinus</name>
    <dbReference type="NCBI Taxonomy" id="860790"/>
    <lineage>
        <taxon>Bacteria</taxon>
        <taxon>Pseudomonadati</taxon>
        <taxon>Balneolota</taxon>
        <taxon>Balneolia</taxon>
        <taxon>Balneolales</taxon>
        <taxon>Balneolaceae</taxon>
        <taxon>Fodinibius</taxon>
    </lineage>
</organism>
<evidence type="ECO:0000313" key="2">
    <source>
        <dbReference type="Proteomes" id="UP000324595"/>
    </source>
</evidence>
<gene>
    <name evidence="1" type="ORF">LX73_0488</name>
</gene>
<dbReference type="OrthoDB" id="1492028at2"/>
<dbReference type="EMBL" id="VNHY01000001">
    <property type="protein sequence ID" value="TYP95192.1"/>
    <property type="molecule type" value="Genomic_DNA"/>
</dbReference>
<accession>A0A5D3YNC6</accession>
<keyword evidence="2" id="KW-1185">Reference proteome</keyword>
<dbReference type="Proteomes" id="UP000324595">
    <property type="component" value="Unassembled WGS sequence"/>
</dbReference>
<evidence type="ECO:0000313" key="1">
    <source>
        <dbReference type="EMBL" id="TYP95192.1"/>
    </source>
</evidence>
<sequence>MKNITKVDDENLRGYWVRIQRDHRKVSKRFRRRNYDSWEEAKQAAIEFRDEWLADWKQTARNPDEKIQYKNSVTGELGIHRTTNNGRVSLGISYKDKEGNQKIKTFHVGKPDSEGYEEKYEKVMEKAKKFRDEVNIKRFGVRWVNYKKRKAKQRANEEE</sequence>
<proteinExistence type="predicted"/>
<dbReference type="RefSeq" id="WP_148897869.1">
    <property type="nucleotide sequence ID" value="NZ_VNHY01000001.1"/>
</dbReference>
<dbReference type="AlphaFoldDB" id="A0A5D3YNC6"/>
<evidence type="ECO:0008006" key="3">
    <source>
        <dbReference type="Google" id="ProtNLM"/>
    </source>
</evidence>
<name>A0A5D3YNC6_9BACT</name>
<protein>
    <recommendedName>
        <fullName evidence="3">AP2 domain-containing protein</fullName>
    </recommendedName>
</protein>
<reference evidence="1 2" key="1">
    <citation type="submission" date="2019-07" db="EMBL/GenBank/DDBJ databases">
        <title>Genomic Encyclopedia of Archaeal and Bacterial Type Strains, Phase II (KMG-II): from individual species to whole genera.</title>
        <authorList>
            <person name="Goeker M."/>
        </authorList>
    </citation>
    <scope>NUCLEOTIDE SEQUENCE [LARGE SCALE GENOMIC DNA]</scope>
    <source>
        <strain evidence="1 2">DSM 21935</strain>
    </source>
</reference>
<comment type="caution">
    <text evidence="1">The sequence shown here is derived from an EMBL/GenBank/DDBJ whole genome shotgun (WGS) entry which is preliminary data.</text>
</comment>